<organism evidence="2 3">
    <name type="scientific">Panicum virgatum</name>
    <name type="common">Blackwell switchgrass</name>
    <dbReference type="NCBI Taxonomy" id="38727"/>
    <lineage>
        <taxon>Eukaryota</taxon>
        <taxon>Viridiplantae</taxon>
        <taxon>Streptophyta</taxon>
        <taxon>Embryophyta</taxon>
        <taxon>Tracheophyta</taxon>
        <taxon>Spermatophyta</taxon>
        <taxon>Magnoliopsida</taxon>
        <taxon>Liliopsida</taxon>
        <taxon>Poales</taxon>
        <taxon>Poaceae</taxon>
        <taxon>PACMAD clade</taxon>
        <taxon>Panicoideae</taxon>
        <taxon>Panicodae</taxon>
        <taxon>Paniceae</taxon>
        <taxon>Panicinae</taxon>
        <taxon>Panicum</taxon>
        <taxon>Panicum sect. Hiantes</taxon>
    </lineage>
</organism>
<proteinExistence type="predicted"/>
<keyword evidence="1" id="KW-1133">Transmembrane helix</keyword>
<gene>
    <name evidence="2" type="ORF">PVAP13_6KG192900</name>
</gene>
<comment type="caution">
    <text evidence="2">The sequence shown here is derived from an EMBL/GenBank/DDBJ whole genome shotgun (WGS) entry which is preliminary data.</text>
</comment>
<accession>A0A8T0RCU6</accession>
<evidence type="ECO:0000256" key="1">
    <source>
        <dbReference type="SAM" id="Phobius"/>
    </source>
</evidence>
<evidence type="ECO:0008006" key="4">
    <source>
        <dbReference type="Google" id="ProtNLM"/>
    </source>
</evidence>
<evidence type="ECO:0000313" key="3">
    <source>
        <dbReference type="Proteomes" id="UP000823388"/>
    </source>
</evidence>
<keyword evidence="1" id="KW-0812">Transmembrane</keyword>
<keyword evidence="1" id="KW-0472">Membrane</keyword>
<dbReference type="EMBL" id="CM029047">
    <property type="protein sequence ID" value="KAG2583707.1"/>
    <property type="molecule type" value="Genomic_DNA"/>
</dbReference>
<protein>
    <recommendedName>
        <fullName evidence="4">Transmembrane protein</fullName>
    </recommendedName>
</protein>
<evidence type="ECO:0000313" key="2">
    <source>
        <dbReference type="EMBL" id="KAG2583707.1"/>
    </source>
</evidence>
<sequence length="135" mass="15598">MHRRSSSGLRVFGDGGSWRIGGQVQGADSCGRKPTISCSLPMLKSAFWLGKFWLGKVVVKGGFRIRWLARWLVVLRQQMFMRKKRNSSDRVSIVILWFLIVLSVRRVCSLCYQYKLQPFSQKKTQLLATNYLLLL</sequence>
<name>A0A8T0RCU6_PANVG</name>
<dbReference type="AlphaFoldDB" id="A0A8T0RCU6"/>
<feature type="transmembrane region" description="Helical" evidence="1">
    <location>
        <begin position="91"/>
        <end position="107"/>
    </location>
</feature>
<keyword evidence="3" id="KW-1185">Reference proteome</keyword>
<dbReference type="Proteomes" id="UP000823388">
    <property type="component" value="Chromosome 6K"/>
</dbReference>
<reference evidence="2" key="1">
    <citation type="submission" date="2020-05" db="EMBL/GenBank/DDBJ databases">
        <title>WGS assembly of Panicum virgatum.</title>
        <authorList>
            <person name="Lovell J.T."/>
            <person name="Jenkins J."/>
            <person name="Shu S."/>
            <person name="Juenger T.E."/>
            <person name="Schmutz J."/>
        </authorList>
    </citation>
    <scope>NUCLEOTIDE SEQUENCE</scope>
    <source>
        <strain evidence="2">AP13</strain>
    </source>
</reference>